<dbReference type="RefSeq" id="YP_009323057.1">
    <property type="nucleotide sequence ID" value="NC_031927.1"/>
</dbReference>
<sequence length="53" mass="6109">MTQLYDIIIEGQTIHKGVSEETFFDVMSDLSTAYYERGYPDPSTVSHTTYIKE</sequence>
<protein>
    <submittedName>
        <fullName evidence="1">Uncharacterized protein</fullName>
    </submittedName>
</protein>
<name>A0A1D8KTQ0_9CAUD</name>
<evidence type="ECO:0000313" key="4">
    <source>
        <dbReference type="Proteomes" id="UP000203902"/>
    </source>
</evidence>
<proteinExistence type="predicted"/>
<accession>A0A1D8KTQ0</accession>
<dbReference type="EMBL" id="MT586120">
    <property type="protein sequence ID" value="QLF86173.1"/>
    <property type="molecule type" value="Genomic_DNA"/>
</dbReference>
<dbReference type="KEGG" id="vg:30308178"/>
<keyword evidence="4" id="KW-1185">Reference proteome</keyword>
<reference evidence="3 6" key="3">
    <citation type="submission" date="2020-07" db="EMBL/GenBank/DDBJ databases">
        <title>Signatures of coevolution in a cyanophage population.</title>
        <authorList>
            <person name="Abebe J."/>
        </authorList>
    </citation>
    <scope>NUCLEOTIDE SEQUENCE [LARGE SCALE GENOMIC DNA]</scope>
    <source>
        <strain evidence="3">0809CC03</strain>
    </source>
</reference>
<organism evidence="1 4">
    <name type="scientific">Synechococcus phage S-CAM7</name>
    <dbReference type="NCBI Taxonomy" id="1883368"/>
    <lineage>
        <taxon>Viruses</taxon>
        <taxon>Duplodnaviria</taxon>
        <taxon>Heunggongvirae</taxon>
        <taxon>Uroviricota</taxon>
        <taxon>Caudoviricetes</taxon>
        <taxon>Pantevenvirales</taxon>
        <taxon>Kyanoviridae</taxon>
        <taxon>Mazuvirus</taxon>
        <taxon>Mazuvirus scam7</taxon>
    </lineage>
</organism>
<dbReference type="GeneID" id="30308178"/>
<reference evidence="3 6" key="2">
    <citation type="submission" date="2020-06" db="EMBL/GenBank/DDBJ databases">
        <authorList>
            <person name="Puxty R.J."/>
            <person name="Weihe C."/>
            <person name="Marston M.F."/>
            <person name="Martiny J.B.H."/>
        </authorList>
    </citation>
    <scope>NUCLEOTIDE SEQUENCE [LARGE SCALE GENOMIC DNA]</scope>
    <source>
        <strain evidence="3">0809CC03</strain>
    </source>
</reference>
<gene>
    <name evidence="1" type="ORF">C490910_124</name>
    <name evidence="3" type="ORF">CC030809_00117</name>
    <name evidence="2" type="ORF">S420910_122</name>
</gene>
<dbReference type="Proteomes" id="UP000226384">
    <property type="component" value="Segment"/>
</dbReference>
<reference evidence="4 5" key="1">
    <citation type="journal article" date="2016" name="Virology">
        <title>The genomic content and context of auxiliary metabolic genes in marine cyanomyoviruses.</title>
        <authorList>
            <person name="Crummett L.T."/>
            <person name="Puxty R.J."/>
            <person name="Weihe C."/>
            <person name="Marston M.F."/>
            <person name="Martiny J.B."/>
        </authorList>
    </citation>
    <scope>NUCLEOTIDE SEQUENCE [LARGE SCALE GENOMIC DNA]</scope>
    <source>
        <strain evidence="1">0910CC49</strain>
        <strain evidence="2">0910SB42</strain>
    </source>
</reference>
<evidence type="ECO:0000313" key="5">
    <source>
        <dbReference type="Proteomes" id="UP000226384"/>
    </source>
</evidence>
<dbReference type="OrthoDB" id="39566at10239"/>
<evidence type="ECO:0000313" key="3">
    <source>
        <dbReference type="EMBL" id="QLF86173.1"/>
    </source>
</evidence>
<evidence type="ECO:0000313" key="2">
    <source>
        <dbReference type="EMBL" id="AOV62311.1"/>
    </source>
</evidence>
<dbReference type="EMBL" id="KU686212">
    <property type="protein sequence ID" value="AOV62048.1"/>
    <property type="molecule type" value="Genomic_DNA"/>
</dbReference>
<evidence type="ECO:0000313" key="6">
    <source>
        <dbReference type="Proteomes" id="UP000510897"/>
    </source>
</evidence>
<dbReference type="Proteomes" id="UP000510897">
    <property type="component" value="Segment"/>
</dbReference>
<dbReference type="EMBL" id="KU686213">
    <property type="protein sequence ID" value="AOV62311.1"/>
    <property type="molecule type" value="Genomic_DNA"/>
</dbReference>
<evidence type="ECO:0000313" key="1">
    <source>
        <dbReference type="EMBL" id="AOV62048.1"/>
    </source>
</evidence>
<dbReference type="Proteomes" id="UP000203902">
    <property type="component" value="Segment"/>
</dbReference>